<feature type="compositionally biased region" description="Acidic residues" evidence="5">
    <location>
        <begin position="308"/>
        <end position="346"/>
    </location>
</feature>
<feature type="compositionally biased region" description="Basic and acidic residues" evidence="5">
    <location>
        <begin position="537"/>
        <end position="547"/>
    </location>
</feature>
<reference evidence="6" key="1">
    <citation type="journal article" date="2005" name="PLoS Biol.">
        <title>The genomes of Oryza sativa: a history of duplications.</title>
        <authorList>
            <person name="Yu J."/>
            <person name="Wang J."/>
            <person name="Lin W."/>
            <person name="Li S."/>
            <person name="Li H."/>
            <person name="Zhou J."/>
            <person name="Ni P."/>
            <person name="Dong W."/>
            <person name="Hu S."/>
            <person name="Zeng C."/>
            <person name="Zhang J."/>
            <person name="Zhang Y."/>
            <person name="Li R."/>
            <person name="Xu Z."/>
            <person name="Li S."/>
            <person name="Li X."/>
            <person name="Zheng H."/>
            <person name="Cong L."/>
            <person name="Lin L."/>
            <person name="Yin J."/>
            <person name="Geng J."/>
            <person name="Li G."/>
            <person name="Shi J."/>
            <person name="Liu J."/>
            <person name="Lv H."/>
            <person name="Li J."/>
            <person name="Wang J."/>
            <person name="Deng Y."/>
            <person name="Ran L."/>
            <person name="Shi X."/>
            <person name="Wang X."/>
            <person name="Wu Q."/>
            <person name="Li C."/>
            <person name="Ren X."/>
            <person name="Wang J."/>
            <person name="Wang X."/>
            <person name="Li D."/>
            <person name="Liu D."/>
            <person name="Zhang X."/>
            <person name="Ji Z."/>
            <person name="Zhao W."/>
            <person name="Sun Y."/>
            <person name="Zhang Z."/>
            <person name="Bao J."/>
            <person name="Han Y."/>
            <person name="Dong L."/>
            <person name="Ji J."/>
            <person name="Chen P."/>
            <person name="Wu S."/>
            <person name="Liu J."/>
            <person name="Xiao Y."/>
            <person name="Bu D."/>
            <person name="Tan J."/>
            <person name="Yang L."/>
            <person name="Ye C."/>
            <person name="Zhang J."/>
            <person name="Xu J."/>
            <person name="Zhou Y."/>
            <person name="Yu Y."/>
            <person name="Zhang B."/>
            <person name="Zhuang S."/>
            <person name="Wei H."/>
            <person name="Liu B."/>
            <person name="Lei M."/>
            <person name="Yu H."/>
            <person name="Li Y."/>
            <person name="Xu H."/>
            <person name="Wei S."/>
            <person name="He X."/>
            <person name="Fang L."/>
            <person name="Zhang Z."/>
            <person name="Zhang Y."/>
            <person name="Huang X."/>
            <person name="Su Z."/>
            <person name="Tong W."/>
            <person name="Li J."/>
            <person name="Tong Z."/>
            <person name="Li S."/>
            <person name="Ye J."/>
            <person name="Wang L."/>
            <person name="Fang L."/>
            <person name="Lei T."/>
            <person name="Chen C."/>
            <person name="Chen H."/>
            <person name="Xu Z."/>
            <person name="Li H."/>
            <person name="Huang H."/>
            <person name="Zhang F."/>
            <person name="Xu H."/>
            <person name="Li N."/>
            <person name="Zhao C."/>
            <person name="Li S."/>
            <person name="Dong L."/>
            <person name="Huang Y."/>
            <person name="Li L."/>
            <person name="Xi Y."/>
            <person name="Qi Q."/>
            <person name="Li W."/>
            <person name="Zhang B."/>
            <person name="Hu W."/>
            <person name="Zhang Y."/>
            <person name="Tian X."/>
            <person name="Jiao Y."/>
            <person name="Liang X."/>
            <person name="Jin J."/>
            <person name="Gao L."/>
            <person name="Zheng W."/>
            <person name="Hao B."/>
            <person name="Liu S."/>
            <person name="Wang W."/>
            <person name="Yuan L."/>
            <person name="Cao M."/>
            <person name="McDermott J."/>
            <person name="Samudrala R."/>
            <person name="Wang J."/>
            <person name="Wong G.K."/>
            <person name="Yang H."/>
        </authorList>
    </citation>
    <scope>NUCLEOTIDE SEQUENCE [LARGE SCALE GENOMIC DNA]</scope>
</reference>
<feature type="region of interest" description="Disordered" evidence="5">
    <location>
        <begin position="537"/>
        <end position="586"/>
    </location>
</feature>
<dbReference type="InterPro" id="IPR012474">
    <property type="entry name" value="Frigida"/>
</dbReference>
<comment type="similarity">
    <text evidence="1 4">Belongs to the Frigida family.</text>
</comment>
<dbReference type="GO" id="GO:0030154">
    <property type="term" value="P:cell differentiation"/>
    <property type="evidence" value="ECO:0007669"/>
    <property type="project" value="UniProtKB-KW"/>
</dbReference>
<evidence type="ECO:0000256" key="4">
    <source>
        <dbReference type="RuleBase" id="RU364012"/>
    </source>
</evidence>
<feature type="compositionally biased region" description="Low complexity" evidence="5">
    <location>
        <begin position="572"/>
        <end position="585"/>
    </location>
</feature>
<evidence type="ECO:0000313" key="6">
    <source>
        <dbReference type="EMBL" id="EEE53996.1"/>
    </source>
</evidence>
<dbReference type="PANTHER" id="PTHR31791:SF10">
    <property type="entry name" value="FRIGIDA-LIKE PROTEIN"/>
    <property type="match status" value="1"/>
</dbReference>
<keyword evidence="3 4" id="KW-0287">Flowering</keyword>
<dbReference type="EMBL" id="CM000138">
    <property type="protein sequence ID" value="EEE53996.1"/>
    <property type="molecule type" value="Genomic_DNA"/>
</dbReference>
<dbReference type="Proteomes" id="UP000007752">
    <property type="component" value="Chromosome 1"/>
</dbReference>
<feature type="compositionally biased region" description="Basic and acidic residues" evidence="5">
    <location>
        <begin position="363"/>
        <end position="387"/>
    </location>
</feature>
<sequence>MAATGDSAAAAGEVRRLLAHLDSHQQLLASCHDAWSRALAHFASLDEDLAARSASLDDALAAAGASTSESLAALEAREAAVPARLAEAEAALSAAVAEAGSAEPPPADVRGALRWMCGRMDAPALWRFMAARRRELAAVRKEVGPAVAASVDPPRLVLDALADFLAAEDGAGEDQFWVLGILLRSLFDSDGRKPPEIGDTLVERAAGVAKNWSEKFGIKMELYAPDNNEVEMTEAPLVENATATEKKEEHPPEIGDTLVERAAGVAKNWSEKFGIKMELYAPDNNEVEMTEAPLVENATATEKKEEHVDEEEEEEEEDPEEMVPASEEEADAEEVEKEEEDPEEVEKEGGEAEAKVANAAKTGEVEKRKVEEDKKASGREVKEGEKGGQAEVQIFLQMVAAFGLKDRYDVDFLRRLLVDNGRRRELARIACVLGFEDSLRDVIEEFIKSGNEIEAIHIAHEAGLLERFPPVPLLKSYIKRITNKTQVALRGGRHSNSVVEEANNSECNAYKSIIRCVETCQLTSAFNLDGIRKKVARMEKEKADRRKPSGMNRFQNNKRARGASGPQSFPPSKYSRGSNSNYGSSFRNPASHSFPYTDRAGFVGPAPGARPHFAPGSSMGTRRAGVLYGGPGATFGAGHGYGAGAGHQSYHH</sequence>
<evidence type="ECO:0000256" key="2">
    <source>
        <dbReference type="ARBA" id="ARBA00022782"/>
    </source>
</evidence>
<keyword evidence="2 4" id="KW-0221">Differentiation</keyword>
<dbReference type="GO" id="GO:0009908">
    <property type="term" value="P:flower development"/>
    <property type="evidence" value="ECO:0007669"/>
    <property type="project" value="UniProtKB-KW"/>
</dbReference>
<evidence type="ECO:0000256" key="3">
    <source>
        <dbReference type="ARBA" id="ARBA00023089"/>
    </source>
</evidence>
<name>B9ETH5_ORYSJ</name>
<evidence type="ECO:0000256" key="5">
    <source>
        <dbReference type="SAM" id="MobiDB-lite"/>
    </source>
</evidence>
<dbReference type="PANTHER" id="PTHR31791">
    <property type="entry name" value="FRIGIDA-LIKE PROTEIN 3-RELATED"/>
    <property type="match status" value="1"/>
</dbReference>
<reference evidence="6" key="2">
    <citation type="submission" date="2008-12" db="EMBL/GenBank/DDBJ databases">
        <title>Improved gene annotation of the rice (Oryza sativa) genomes.</title>
        <authorList>
            <person name="Wang J."/>
            <person name="Li R."/>
            <person name="Fan W."/>
            <person name="Huang Q."/>
            <person name="Zhang J."/>
            <person name="Zhou Y."/>
            <person name="Hu Y."/>
            <person name="Zi S."/>
            <person name="Li J."/>
            <person name="Ni P."/>
            <person name="Zheng H."/>
            <person name="Zhang Y."/>
            <person name="Zhao M."/>
            <person name="Hao Q."/>
            <person name="McDermott J."/>
            <person name="Samudrala R."/>
            <person name="Kristiansen K."/>
            <person name="Wong G.K.-S."/>
        </authorList>
    </citation>
    <scope>NUCLEOTIDE SEQUENCE</scope>
</reference>
<organism evidence="6">
    <name type="scientific">Oryza sativa subsp. japonica</name>
    <name type="common">Rice</name>
    <dbReference type="NCBI Taxonomy" id="39947"/>
    <lineage>
        <taxon>Eukaryota</taxon>
        <taxon>Viridiplantae</taxon>
        <taxon>Streptophyta</taxon>
        <taxon>Embryophyta</taxon>
        <taxon>Tracheophyta</taxon>
        <taxon>Spermatophyta</taxon>
        <taxon>Magnoliopsida</taxon>
        <taxon>Liliopsida</taxon>
        <taxon>Poales</taxon>
        <taxon>Poaceae</taxon>
        <taxon>BOP clade</taxon>
        <taxon>Oryzoideae</taxon>
        <taxon>Oryzeae</taxon>
        <taxon>Oryzinae</taxon>
        <taxon>Oryza</taxon>
        <taxon>Oryza sativa</taxon>
    </lineage>
</organism>
<keyword evidence="4" id="KW-0217">Developmental protein</keyword>
<dbReference type="Pfam" id="PF07899">
    <property type="entry name" value="Frigida"/>
    <property type="match status" value="2"/>
</dbReference>
<dbReference type="AlphaFoldDB" id="B9ETH5"/>
<protein>
    <recommendedName>
        <fullName evidence="4">FRIGIDA-like protein</fullName>
    </recommendedName>
</protein>
<proteinExistence type="inferred from homology"/>
<feature type="region of interest" description="Disordered" evidence="5">
    <location>
        <begin position="294"/>
        <end position="387"/>
    </location>
</feature>
<evidence type="ECO:0000256" key="1">
    <source>
        <dbReference type="ARBA" id="ARBA00008956"/>
    </source>
</evidence>
<accession>B9ETH5</accession>
<gene>
    <name evidence="6" type="ORF">OsJ_00631</name>
</gene>